<name>A0A7J8I029_MOLMO</name>
<organism evidence="7 8">
    <name type="scientific">Molossus molossus</name>
    <name type="common">Pallas' mastiff bat</name>
    <name type="synonym">Vespertilio molossus</name>
    <dbReference type="NCBI Taxonomy" id="27622"/>
    <lineage>
        <taxon>Eukaryota</taxon>
        <taxon>Metazoa</taxon>
        <taxon>Chordata</taxon>
        <taxon>Craniata</taxon>
        <taxon>Vertebrata</taxon>
        <taxon>Euteleostomi</taxon>
        <taxon>Mammalia</taxon>
        <taxon>Eutheria</taxon>
        <taxon>Laurasiatheria</taxon>
        <taxon>Chiroptera</taxon>
        <taxon>Yangochiroptera</taxon>
        <taxon>Molossidae</taxon>
        <taxon>Molossus</taxon>
    </lineage>
</organism>
<evidence type="ECO:0000256" key="2">
    <source>
        <dbReference type="ARBA" id="ARBA00022553"/>
    </source>
</evidence>
<feature type="domain" description="Zinc finger CHHC-type" evidence="6">
    <location>
        <begin position="28"/>
        <end position="60"/>
    </location>
</feature>
<dbReference type="SUPFAM" id="SSF54928">
    <property type="entry name" value="RNA-binding domain, RBD"/>
    <property type="match status" value="1"/>
</dbReference>
<dbReference type="GO" id="GO:0005634">
    <property type="term" value="C:nucleus"/>
    <property type="evidence" value="ECO:0007669"/>
    <property type="project" value="UniProtKB-SubCell"/>
</dbReference>
<proteinExistence type="predicted"/>
<gene>
    <name evidence="7" type="ORF">HJG59_010856</name>
</gene>
<evidence type="ECO:0000256" key="5">
    <source>
        <dbReference type="ARBA" id="ARBA00023242"/>
    </source>
</evidence>
<sequence>MRRGAYGGGYGGYDDYNGYNDGYGFELGRFGREPNYCFSGRSDHRYEDGGSAFQSTMGPCVHMWGLPSRATENNIHMLLLNPVRMHIETGPDDRVTAEADVKFATHEDAVAAMLKDKANMQHGYVELFLNSTAGASVVPMVAK</sequence>
<comment type="subcellular location">
    <subcellularLocation>
        <location evidence="1">Nucleus</location>
    </subcellularLocation>
</comment>
<dbReference type="InterPro" id="IPR012996">
    <property type="entry name" value="Znf_CHHC"/>
</dbReference>
<evidence type="ECO:0000259" key="6">
    <source>
        <dbReference type="Pfam" id="PF08080"/>
    </source>
</evidence>
<dbReference type="InParanoid" id="A0A7J8I029"/>
<dbReference type="EMBL" id="JACASF010000005">
    <property type="protein sequence ID" value="KAF6477964.1"/>
    <property type="molecule type" value="Genomic_DNA"/>
</dbReference>
<dbReference type="InterPro" id="IPR050666">
    <property type="entry name" value="ESRP"/>
</dbReference>
<keyword evidence="8" id="KW-1185">Reference proteome</keyword>
<dbReference type="GO" id="GO:0003723">
    <property type="term" value="F:RNA binding"/>
    <property type="evidence" value="ECO:0007669"/>
    <property type="project" value="UniProtKB-KW"/>
</dbReference>
<dbReference type="Pfam" id="PF08080">
    <property type="entry name" value="zf-RNPHF"/>
    <property type="match status" value="1"/>
</dbReference>
<evidence type="ECO:0000256" key="4">
    <source>
        <dbReference type="ARBA" id="ARBA00022884"/>
    </source>
</evidence>
<evidence type="ECO:0000256" key="3">
    <source>
        <dbReference type="ARBA" id="ARBA00022737"/>
    </source>
</evidence>
<keyword evidence="2" id="KW-0597">Phosphoprotein</keyword>
<dbReference type="Gene3D" id="3.30.70.330">
    <property type="match status" value="1"/>
</dbReference>
<accession>A0A7J8I029</accession>
<comment type="caution">
    <text evidence="7">The sequence shown here is derived from an EMBL/GenBank/DDBJ whole genome shotgun (WGS) entry which is preliminary data.</text>
</comment>
<keyword evidence="3" id="KW-0677">Repeat</keyword>
<reference evidence="7 8" key="1">
    <citation type="journal article" date="2020" name="Nature">
        <title>Six reference-quality genomes reveal evolution of bat adaptations.</title>
        <authorList>
            <person name="Jebb D."/>
            <person name="Huang Z."/>
            <person name="Pippel M."/>
            <person name="Hughes G.M."/>
            <person name="Lavrichenko K."/>
            <person name="Devanna P."/>
            <person name="Winkler S."/>
            <person name="Jermiin L.S."/>
            <person name="Skirmuntt E.C."/>
            <person name="Katzourakis A."/>
            <person name="Burkitt-Gray L."/>
            <person name="Ray D.A."/>
            <person name="Sullivan K.A.M."/>
            <person name="Roscito J.G."/>
            <person name="Kirilenko B.M."/>
            <person name="Davalos L.M."/>
            <person name="Corthals A.P."/>
            <person name="Power M.L."/>
            <person name="Jones G."/>
            <person name="Ransome R.D."/>
            <person name="Dechmann D.K.N."/>
            <person name="Locatelli A.G."/>
            <person name="Puechmaille S.J."/>
            <person name="Fedrigo O."/>
            <person name="Jarvis E.D."/>
            <person name="Hiller M."/>
            <person name="Vernes S.C."/>
            <person name="Myers E.W."/>
            <person name="Teeling E.C."/>
        </authorList>
    </citation>
    <scope>NUCLEOTIDE SEQUENCE [LARGE SCALE GENOMIC DNA]</scope>
    <source>
        <strain evidence="7">MMolMol1</strain>
        <tissue evidence="7">Muscle</tissue>
    </source>
</reference>
<keyword evidence="4" id="KW-0694">RNA-binding</keyword>
<dbReference type="PANTHER" id="PTHR13976">
    <property type="entry name" value="HETEROGENEOUS NUCLEAR RIBONUCLEOPROTEIN-RELATED"/>
    <property type="match status" value="1"/>
</dbReference>
<evidence type="ECO:0000256" key="1">
    <source>
        <dbReference type="ARBA" id="ARBA00004123"/>
    </source>
</evidence>
<dbReference type="AlphaFoldDB" id="A0A7J8I029"/>
<evidence type="ECO:0000313" key="7">
    <source>
        <dbReference type="EMBL" id="KAF6477964.1"/>
    </source>
</evidence>
<dbReference type="InterPro" id="IPR012677">
    <property type="entry name" value="Nucleotide-bd_a/b_plait_sf"/>
</dbReference>
<dbReference type="Proteomes" id="UP000550707">
    <property type="component" value="Unassembled WGS sequence"/>
</dbReference>
<keyword evidence="5" id="KW-0539">Nucleus</keyword>
<protein>
    <recommendedName>
        <fullName evidence="6">Zinc finger CHHC-type domain-containing protein</fullName>
    </recommendedName>
</protein>
<dbReference type="InterPro" id="IPR035979">
    <property type="entry name" value="RBD_domain_sf"/>
</dbReference>
<evidence type="ECO:0000313" key="8">
    <source>
        <dbReference type="Proteomes" id="UP000550707"/>
    </source>
</evidence>